<sequence>MAKNISEMEKLLKNLPYKQDKDGNPSIKRDFVRKSGYFEGSSLEVHERHFKDRYPKTRAIEYNQFNNLYNTGFFDEYFARQYKILKSLYDFKPENFGKPVAVIVDDSGNRTGYINTTFIGTNIRDYIPKKTSLGGYLNDYSRWDKKYISEKLARVSSLHDLISRDELNDFIARKGVKRLAKGEARLKQYLVTKKVHENRLEELTRIRENLNKLVTDMNSSGLNHNNITMENVVVYWNNNKEVEIGLTDPLNDMDAKHSFLASDRHKLNSISRALKIAESKEKFYIKRYSDLCKQIYPDFR</sequence>
<dbReference type="AlphaFoldDB" id="D6GWD0"/>
<dbReference type="Proteomes" id="UP000009376">
    <property type="component" value="Unassembled WGS sequence"/>
</dbReference>
<dbReference type="EMBL" id="GG745589">
    <property type="protein sequence ID" value="EFD92472.1"/>
    <property type="molecule type" value="Genomic_DNA"/>
</dbReference>
<proteinExistence type="predicted"/>
<gene>
    <name evidence="2" type="ORF">BJBARM5_0812</name>
</gene>
<keyword evidence="1" id="KW-0175">Coiled coil</keyword>
<feature type="coiled-coil region" evidence="1">
    <location>
        <begin position="186"/>
        <end position="220"/>
    </location>
</feature>
<protein>
    <submittedName>
        <fullName evidence="2">Uncharacterized protein</fullName>
    </submittedName>
</protein>
<evidence type="ECO:0000313" key="3">
    <source>
        <dbReference type="Proteomes" id="UP000009376"/>
    </source>
</evidence>
<evidence type="ECO:0000256" key="1">
    <source>
        <dbReference type="SAM" id="Coils"/>
    </source>
</evidence>
<name>D6GWD0_PARA5</name>
<accession>D6GWD0</accession>
<organism evidence="2 3">
    <name type="scientific">Candidatus Parvarchaeum acidophilus ARMAN-5</name>
    <dbReference type="NCBI Taxonomy" id="662762"/>
    <lineage>
        <taxon>Archaea</taxon>
        <taxon>Candidatus Parvarchaeota</taxon>
        <taxon>Candidatus Parvarchaeum</taxon>
    </lineage>
</organism>
<evidence type="ECO:0000313" key="2">
    <source>
        <dbReference type="EMBL" id="EFD92472.1"/>
    </source>
</evidence>
<reference evidence="2 3" key="1">
    <citation type="journal article" date="2010" name="Proc. Natl. Acad. Sci. U.S.A.">
        <title>Enigmatic, ultrasmall, uncultivated Archaea.</title>
        <authorList>
            <person name="Baker B.J."/>
            <person name="Comolli L.R."/>
            <person name="Dick G.J."/>
            <person name="Hauser L.J."/>
            <person name="Hyatt D."/>
            <person name="Dill B.D."/>
            <person name="Land M.L."/>
            <person name="Verberkmoes N.C."/>
            <person name="Hettich R.L."/>
            <person name="Banfield J.F."/>
        </authorList>
    </citation>
    <scope>NUCLEOTIDE SEQUENCE [LARGE SCALE GENOMIC DNA]</scope>
</reference>